<name>A0A419PX07_CLOSI</name>
<dbReference type="EMBL" id="NIRI02000077">
    <property type="protein sequence ID" value="KAG5441580.1"/>
    <property type="molecule type" value="Genomic_DNA"/>
</dbReference>
<evidence type="ECO:0000313" key="1">
    <source>
        <dbReference type="EMBL" id="KAG5441580.1"/>
    </source>
</evidence>
<keyword evidence="2" id="KW-1185">Reference proteome</keyword>
<evidence type="ECO:0000313" key="2">
    <source>
        <dbReference type="Proteomes" id="UP000286415"/>
    </source>
</evidence>
<proteinExistence type="predicted"/>
<organism evidence="1 2">
    <name type="scientific">Clonorchis sinensis</name>
    <name type="common">Chinese liver fluke</name>
    <dbReference type="NCBI Taxonomy" id="79923"/>
    <lineage>
        <taxon>Eukaryota</taxon>
        <taxon>Metazoa</taxon>
        <taxon>Spiralia</taxon>
        <taxon>Lophotrochozoa</taxon>
        <taxon>Platyhelminthes</taxon>
        <taxon>Trematoda</taxon>
        <taxon>Digenea</taxon>
        <taxon>Opisthorchiida</taxon>
        <taxon>Opisthorchiata</taxon>
        <taxon>Opisthorchiidae</taxon>
        <taxon>Clonorchis</taxon>
    </lineage>
</organism>
<dbReference type="OrthoDB" id="10425517at2759"/>
<protein>
    <submittedName>
        <fullName evidence="1">Uncharacterized protein</fullName>
    </submittedName>
</protein>
<reference evidence="1 2" key="1">
    <citation type="journal article" date="2018" name="Biotechnol. Adv.">
        <title>Improved genomic resources and new bioinformatic workflow for the carcinogenic parasite Clonorchis sinensis: Biotechnological implications.</title>
        <authorList>
            <person name="Wang D."/>
            <person name="Korhonen P.K."/>
            <person name="Gasser R.B."/>
            <person name="Young N.D."/>
        </authorList>
    </citation>
    <scope>NUCLEOTIDE SEQUENCE [LARGE SCALE GENOMIC DNA]</scope>
    <source>
        <strain evidence="1">Cs-k2</strain>
    </source>
</reference>
<sequence length="71" mass="8020">FRRSSAAAEVTVPSDKVFIPDFWHPPDTFIENFECDRAKVKACLKLQDPNTDMRCARFRTTPGSAAQGFRA</sequence>
<gene>
    <name evidence="1" type="ORF">CSKR_113166</name>
</gene>
<comment type="caution">
    <text evidence="1">The sequence shown here is derived from an EMBL/GenBank/DDBJ whole genome shotgun (WGS) entry which is preliminary data.</text>
</comment>
<reference evidence="1 2" key="2">
    <citation type="journal article" date="2021" name="Genomics">
        <title>High-quality reference genome for Clonorchis sinensis.</title>
        <authorList>
            <person name="Young N.D."/>
            <person name="Stroehlein A.J."/>
            <person name="Kinkar L."/>
            <person name="Wang T."/>
            <person name="Sohn W.M."/>
            <person name="Chang B.C.H."/>
            <person name="Kaur P."/>
            <person name="Weisz D."/>
            <person name="Dudchenko O."/>
            <person name="Aiden E.L."/>
            <person name="Korhonen P.K."/>
            <person name="Gasser R.B."/>
        </authorList>
    </citation>
    <scope>NUCLEOTIDE SEQUENCE [LARGE SCALE GENOMIC DNA]</scope>
    <source>
        <strain evidence="1">Cs-k2</strain>
    </source>
</reference>
<feature type="non-terminal residue" evidence="1">
    <location>
        <position position="71"/>
    </location>
</feature>
<dbReference type="AlphaFoldDB" id="A0A419PX07"/>
<dbReference type="InParanoid" id="A0A419PX07"/>
<accession>A0A419PX07</accession>
<dbReference type="Proteomes" id="UP000286415">
    <property type="component" value="Unassembled WGS sequence"/>
</dbReference>
<feature type="non-terminal residue" evidence="1">
    <location>
        <position position="1"/>
    </location>
</feature>